<evidence type="ECO:0000256" key="1">
    <source>
        <dbReference type="SAM" id="MobiDB-lite"/>
    </source>
</evidence>
<protein>
    <submittedName>
        <fullName evidence="2">Uncharacterized protein</fullName>
    </submittedName>
</protein>
<evidence type="ECO:0000313" key="3">
    <source>
        <dbReference type="Proteomes" id="UP000596742"/>
    </source>
</evidence>
<organism evidence="2 3">
    <name type="scientific">Mytilus galloprovincialis</name>
    <name type="common">Mediterranean mussel</name>
    <dbReference type="NCBI Taxonomy" id="29158"/>
    <lineage>
        <taxon>Eukaryota</taxon>
        <taxon>Metazoa</taxon>
        <taxon>Spiralia</taxon>
        <taxon>Lophotrochozoa</taxon>
        <taxon>Mollusca</taxon>
        <taxon>Bivalvia</taxon>
        <taxon>Autobranchia</taxon>
        <taxon>Pteriomorphia</taxon>
        <taxon>Mytilida</taxon>
        <taxon>Mytiloidea</taxon>
        <taxon>Mytilidae</taxon>
        <taxon>Mytilinae</taxon>
        <taxon>Mytilus</taxon>
    </lineage>
</organism>
<dbReference type="OrthoDB" id="6154981at2759"/>
<name>A0A8B6BDZ3_MYTGA</name>
<evidence type="ECO:0000313" key="2">
    <source>
        <dbReference type="EMBL" id="VDH89142.1"/>
    </source>
</evidence>
<gene>
    <name evidence="2" type="ORF">MGAL_10B006385</name>
</gene>
<reference evidence="2" key="1">
    <citation type="submission" date="2018-11" db="EMBL/GenBank/DDBJ databases">
        <authorList>
            <person name="Alioto T."/>
            <person name="Alioto T."/>
        </authorList>
    </citation>
    <scope>NUCLEOTIDE SEQUENCE</scope>
</reference>
<keyword evidence="3" id="KW-1185">Reference proteome</keyword>
<sequence length="105" mass="11846">MVAEIRSEIQNEVQAAFQNTQTTILDSMTTLLDNGLGCFSRISSLLRKPDSSEAGWRVVTEYTANPLAENSEDKKRMYKAQTRAEAKIRKEKLKRKPASSSTEIH</sequence>
<accession>A0A8B6BDZ3</accession>
<comment type="caution">
    <text evidence="2">The sequence shown here is derived from an EMBL/GenBank/DDBJ whole genome shotgun (WGS) entry which is preliminary data.</text>
</comment>
<dbReference type="Proteomes" id="UP000596742">
    <property type="component" value="Unassembled WGS sequence"/>
</dbReference>
<feature type="region of interest" description="Disordered" evidence="1">
    <location>
        <begin position="72"/>
        <end position="105"/>
    </location>
</feature>
<dbReference type="EMBL" id="UYJE01000009">
    <property type="protein sequence ID" value="VDH89142.1"/>
    <property type="molecule type" value="Genomic_DNA"/>
</dbReference>
<dbReference type="AlphaFoldDB" id="A0A8B6BDZ3"/>
<proteinExistence type="predicted"/>